<dbReference type="RefSeq" id="WP_076629566.1">
    <property type="nucleotide sequence ID" value="NZ_CP019312.1"/>
</dbReference>
<feature type="modified residue" description="Phosphohistidine" evidence="2">
    <location>
        <position position="51"/>
    </location>
</feature>
<keyword evidence="5" id="KW-1185">Reference proteome</keyword>
<dbReference type="GO" id="GO:0004672">
    <property type="term" value="F:protein kinase activity"/>
    <property type="evidence" value="ECO:0007669"/>
    <property type="project" value="UniProtKB-ARBA"/>
</dbReference>
<keyword evidence="4" id="KW-0808">Transferase</keyword>
<dbReference type="SUPFAM" id="SSF47226">
    <property type="entry name" value="Histidine-containing phosphotransfer domain, HPT domain"/>
    <property type="match status" value="1"/>
</dbReference>
<proteinExistence type="predicted"/>
<dbReference type="AlphaFoldDB" id="A0A1P8MYL4"/>
<keyword evidence="4" id="KW-0418">Kinase</keyword>
<organism evidence="4 5">
    <name type="scientific">Tateyamaria omphalii</name>
    <dbReference type="NCBI Taxonomy" id="299262"/>
    <lineage>
        <taxon>Bacteria</taxon>
        <taxon>Pseudomonadati</taxon>
        <taxon>Pseudomonadota</taxon>
        <taxon>Alphaproteobacteria</taxon>
        <taxon>Rhodobacterales</taxon>
        <taxon>Roseobacteraceae</taxon>
        <taxon>Tateyamaria</taxon>
    </lineage>
</organism>
<dbReference type="Gene3D" id="1.20.120.160">
    <property type="entry name" value="HPT domain"/>
    <property type="match status" value="1"/>
</dbReference>
<dbReference type="STRING" id="299262.BWR18_16650"/>
<evidence type="ECO:0000313" key="5">
    <source>
        <dbReference type="Proteomes" id="UP000186336"/>
    </source>
</evidence>
<evidence type="ECO:0000256" key="2">
    <source>
        <dbReference type="PROSITE-ProRule" id="PRU00110"/>
    </source>
</evidence>
<reference evidence="4 5" key="1">
    <citation type="submission" date="2017-01" db="EMBL/GenBank/DDBJ databases">
        <title>Complete genome of Tateyamaria omphalii DOK1-4 isolated from seawater in Dokdo.</title>
        <authorList>
            <person name="Kim J.H."/>
            <person name="Chi W.-J."/>
        </authorList>
    </citation>
    <scope>NUCLEOTIDE SEQUENCE [LARGE SCALE GENOMIC DNA]</scope>
    <source>
        <strain evidence="4 5">DOK1-4</strain>
    </source>
</reference>
<dbReference type="KEGG" id="tom:BWR18_16650"/>
<feature type="domain" description="HPt" evidence="3">
    <location>
        <begin position="12"/>
        <end position="107"/>
    </location>
</feature>
<dbReference type="OrthoDB" id="7867809at2"/>
<evidence type="ECO:0000313" key="4">
    <source>
        <dbReference type="EMBL" id="APX13131.1"/>
    </source>
</evidence>
<dbReference type="InterPro" id="IPR036641">
    <property type="entry name" value="HPT_dom_sf"/>
</dbReference>
<gene>
    <name evidence="4" type="ORF">BWR18_16650</name>
</gene>
<dbReference type="CDD" id="cd00088">
    <property type="entry name" value="HPT"/>
    <property type="match status" value="1"/>
</dbReference>
<dbReference type="Proteomes" id="UP000186336">
    <property type="component" value="Chromosome"/>
</dbReference>
<sequence length="110" mass="11910">MIDWERVSTLRAEIGEEDFEEVVPLFIEEVTEIISSLRDGPDLSRLEEDLHALKGSALNLGFTEFSTLCHKGEALSARGKAAEVDVPRILDSFDASKTAFTSGLAAGQAA</sequence>
<evidence type="ECO:0000256" key="1">
    <source>
        <dbReference type="ARBA" id="ARBA00023012"/>
    </source>
</evidence>
<keyword evidence="1" id="KW-0902">Two-component regulatory system</keyword>
<name>A0A1P8MYL4_9RHOB</name>
<dbReference type="PROSITE" id="PS50894">
    <property type="entry name" value="HPT"/>
    <property type="match status" value="1"/>
</dbReference>
<protein>
    <submittedName>
        <fullName evidence="4">Histidine kinase</fullName>
    </submittedName>
</protein>
<dbReference type="Pfam" id="PF01627">
    <property type="entry name" value="Hpt"/>
    <property type="match status" value="1"/>
</dbReference>
<dbReference type="InterPro" id="IPR008207">
    <property type="entry name" value="Sig_transdc_His_kin_Hpt_dom"/>
</dbReference>
<accession>A0A1P8MYL4</accession>
<dbReference type="EMBL" id="CP019312">
    <property type="protein sequence ID" value="APX13131.1"/>
    <property type="molecule type" value="Genomic_DNA"/>
</dbReference>
<evidence type="ECO:0000259" key="3">
    <source>
        <dbReference type="PROSITE" id="PS50894"/>
    </source>
</evidence>
<dbReference type="GO" id="GO:0000160">
    <property type="term" value="P:phosphorelay signal transduction system"/>
    <property type="evidence" value="ECO:0007669"/>
    <property type="project" value="UniProtKB-KW"/>
</dbReference>
<keyword evidence="2" id="KW-0597">Phosphoprotein</keyword>